<proteinExistence type="predicted"/>
<dbReference type="AlphaFoldDB" id="A0A5B7D7T7"/>
<keyword evidence="1" id="KW-0732">Signal</keyword>
<gene>
    <name evidence="2" type="ORF">E2C01_010132</name>
</gene>
<evidence type="ECO:0000313" key="3">
    <source>
        <dbReference type="Proteomes" id="UP000324222"/>
    </source>
</evidence>
<protein>
    <submittedName>
        <fullName evidence="2">Uncharacterized protein</fullName>
    </submittedName>
</protein>
<evidence type="ECO:0000313" key="2">
    <source>
        <dbReference type="EMBL" id="MPC17283.1"/>
    </source>
</evidence>
<dbReference type="EMBL" id="VSRR010000575">
    <property type="protein sequence ID" value="MPC17283.1"/>
    <property type="molecule type" value="Genomic_DNA"/>
</dbReference>
<name>A0A5B7D7T7_PORTR</name>
<organism evidence="2 3">
    <name type="scientific">Portunus trituberculatus</name>
    <name type="common">Swimming crab</name>
    <name type="synonym">Neptunus trituberculatus</name>
    <dbReference type="NCBI Taxonomy" id="210409"/>
    <lineage>
        <taxon>Eukaryota</taxon>
        <taxon>Metazoa</taxon>
        <taxon>Ecdysozoa</taxon>
        <taxon>Arthropoda</taxon>
        <taxon>Crustacea</taxon>
        <taxon>Multicrustacea</taxon>
        <taxon>Malacostraca</taxon>
        <taxon>Eumalacostraca</taxon>
        <taxon>Eucarida</taxon>
        <taxon>Decapoda</taxon>
        <taxon>Pleocyemata</taxon>
        <taxon>Brachyura</taxon>
        <taxon>Eubrachyura</taxon>
        <taxon>Portunoidea</taxon>
        <taxon>Portunidae</taxon>
        <taxon>Portuninae</taxon>
        <taxon>Portunus</taxon>
    </lineage>
</organism>
<feature type="signal peptide" evidence="1">
    <location>
        <begin position="1"/>
        <end position="16"/>
    </location>
</feature>
<dbReference type="Proteomes" id="UP000324222">
    <property type="component" value="Unassembled WGS sequence"/>
</dbReference>
<accession>A0A5B7D7T7</accession>
<reference evidence="2 3" key="1">
    <citation type="submission" date="2019-05" db="EMBL/GenBank/DDBJ databases">
        <title>Another draft genome of Portunus trituberculatus and its Hox gene families provides insights of decapod evolution.</title>
        <authorList>
            <person name="Jeong J.-H."/>
            <person name="Song I."/>
            <person name="Kim S."/>
            <person name="Choi T."/>
            <person name="Kim D."/>
            <person name="Ryu S."/>
            <person name="Kim W."/>
        </authorList>
    </citation>
    <scope>NUCLEOTIDE SEQUENCE [LARGE SCALE GENOMIC DNA]</scope>
    <source>
        <tissue evidence="2">Muscle</tissue>
    </source>
</reference>
<sequence length="171" mass="18417">MASTALSVSLVNVALAHEGITVSSDHPQGEVSLGHHDVTTFDLGTWNFLGHAFAKSVRACPLGEIRSRHPLAVHWGVQGYGQDGNSCGTLRQTRVFLTKTPGQLVHGSLGHTITNHTWTGRQHCWFSPSEGDQATLLQEECSSLCSDGGGPHTLTPHCLTALLEVCWENIQ</sequence>
<keyword evidence="3" id="KW-1185">Reference proteome</keyword>
<comment type="caution">
    <text evidence="2">The sequence shown here is derived from an EMBL/GenBank/DDBJ whole genome shotgun (WGS) entry which is preliminary data.</text>
</comment>
<feature type="chain" id="PRO_5023043964" evidence="1">
    <location>
        <begin position="17"/>
        <end position="171"/>
    </location>
</feature>
<evidence type="ECO:0000256" key="1">
    <source>
        <dbReference type="SAM" id="SignalP"/>
    </source>
</evidence>